<keyword evidence="1" id="KW-0175">Coiled coil</keyword>
<dbReference type="CDD" id="cd14687">
    <property type="entry name" value="bZIP_ATF2"/>
    <property type="match status" value="1"/>
</dbReference>
<evidence type="ECO:0000259" key="3">
    <source>
        <dbReference type="PROSITE" id="PS50217"/>
    </source>
</evidence>
<name>A0AAD1XQW7_EUPCR</name>
<dbReference type="PROSITE" id="PS00036">
    <property type="entry name" value="BZIP_BASIC"/>
    <property type="match status" value="1"/>
</dbReference>
<dbReference type="PROSITE" id="PS50217">
    <property type="entry name" value="BZIP"/>
    <property type="match status" value="1"/>
</dbReference>
<protein>
    <recommendedName>
        <fullName evidence="3">BZIP domain-containing protein</fullName>
    </recommendedName>
</protein>
<dbReference type="SMART" id="SM00338">
    <property type="entry name" value="BRLZ"/>
    <property type="match status" value="1"/>
</dbReference>
<evidence type="ECO:0000313" key="5">
    <source>
        <dbReference type="Proteomes" id="UP001295684"/>
    </source>
</evidence>
<dbReference type="Gene3D" id="1.20.5.170">
    <property type="match status" value="1"/>
</dbReference>
<feature type="domain" description="BZIP" evidence="3">
    <location>
        <begin position="33"/>
        <end position="96"/>
    </location>
</feature>
<dbReference type="Proteomes" id="UP001295684">
    <property type="component" value="Unassembled WGS sequence"/>
</dbReference>
<evidence type="ECO:0000256" key="2">
    <source>
        <dbReference type="SAM" id="MobiDB-lite"/>
    </source>
</evidence>
<dbReference type="SUPFAM" id="SSF57959">
    <property type="entry name" value="Leucine zipper domain"/>
    <property type="match status" value="1"/>
</dbReference>
<reference evidence="4" key="1">
    <citation type="submission" date="2023-07" db="EMBL/GenBank/DDBJ databases">
        <authorList>
            <consortium name="AG Swart"/>
            <person name="Singh M."/>
            <person name="Singh A."/>
            <person name="Seah K."/>
            <person name="Emmerich C."/>
        </authorList>
    </citation>
    <scope>NUCLEOTIDE SEQUENCE</scope>
    <source>
        <strain evidence="4">DP1</strain>
    </source>
</reference>
<dbReference type="InterPro" id="IPR004827">
    <property type="entry name" value="bZIP"/>
</dbReference>
<feature type="compositionally biased region" description="Basic and acidic residues" evidence="2">
    <location>
        <begin position="9"/>
        <end position="20"/>
    </location>
</feature>
<evidence type="ECO:0000313" key="4">
    <source>
        <dbReference type="EMBL" id="CAI2377124.1"/>
    </source>
</evidence>
<dbReference type="GO" id="GO:0003700">
    <property type="term" value="F:DNA-binding transcription factor activity"/>
    <property type="evidence" value="ECO:0007669"/>
    <property type="project" value="InterPro"/>
</dbReference>
<dbReference type="EMBL" id="CAMPGE010018733">
    <property type="protein sequence ID" value="CAI2377124.1"/>
    <property type="molecule type" value="Genomic_DNA"/>
</dbReference>
<dbReference type="AlphaFoldDB" id="A0AAD1XQW7"/>
<gene>
    <name evidence="4" type="ORF">ECRASSUSDP1_LOCUS18507</name>
</gene>
<dbReference type="InterPro" id="IPR046347">
    <property type="entry name" value="bZIP_sf"/>
</dbReference>
<comment type="caution">
    <text evidence="4">The sequence shown here is derived from an EMBL/GenBank/DDBJ whole genome shotgun (WGS) entry which is preliminary data.</text>
</comment>
<keyword evidence="5" id="KW-1185">Reference proteome</keyword>
<accession>A0AAD1XQW7</accession>
<feature type="region of interest" description="Disordered" evidence="2">
    <location>
        <begin position="1"/>
        <end position="44"/>
    </location>
</feature>
<organism evidence="4 5">
    <name type="scientific">Euplotes crassus</name>
    <dbReference type="NCBI Taxonomy" id="5936"/>
    <lineage>
        <taxon>Eukaryota</taxon>
        <taxon>Sar</taxon>
        <taxon>Alveolata</taxon>
        <taxon>Ciliophora</taxon>
        <taxon>Intramacronucleata</taxon>
        <taxon>Spirotrichea</taxon>
        <taxon>Hypotrichia</taxon>
        <taxon>Euplotida</taxon>
        <taxon>Euplotidae</taxon>
        <taxon>Moneuplotes</taxon>
    </lineage>
</organism>
<feature type="coiled-coil region" evidence="1">
    <location>
        <begin position="51"/>
        <end position="106"/>
    </location>
</feature>
<dbReference type="Pfam" id="PF00170">
    <property type="entry name" value="bZIP_1"/>
    <property type="match status" value="1"/>
</dbReference>
<sequence length="236" mass="26301">MKLISNSTNKHEDSDSDKKSSKSGKSTEFMDDDARRNHRLNQNRISAMKCRQKKKQQFAELMEKKSTLEKDNLELKEKYDSIQKQLKETKEENDDLKKRLDFMEKQQEILFSIVSESRNNASRNNYQPPVVQTQPAKFSNPFSFLGANVNHLMGAHMDQFASTGSEQKVGAVNSSAFKPSKCSSPSDEINNGLASPTPQLAQMSSVGLGLDQNVGSGISQTQLLSGICATLMGKQM</sequence>
<evidence type="ECO:0000256" key="1">
    <source>
        <dbReference type="SAM" id="Coils"/>
    </source>
</evidence>
<proteinExistence type="predicted"/>